<accession>A0A4R9IAG6</accession>
<evidence type="ECO:0000313" key="1">
    <source>
        <dbReference type="EMBL" id="TGK83090.1"/>
    </source>
</evidence>
<organism evidence="1 2">
    <name type="scientific">Leptospira noumeaensis</name>
    <dbReference type="NCBI Taxonomy" id="2484964"/>
    <lineage>
        <taxon>Bacteria</taxon>
        <taxon>Pseudomonadati</taxon>
        <taxon>Spirochaetota</taxon>
        <taxon>Spirochaetia</taxon>
        <taxon>Leptospirales</taxon>
        <taxon>Leptospiraceae</taxon>
        <taxon>Leptospira</taxon>
    </lineage>
</organism>
<dbReference type="Proteomes" id="UP000298009">
    <property type="component" value="Unassembled WGS sequence"/>
</dbReference>
<evidence type="ECO:0000313" key="2">
    <source>
        <dbReference type="Proteomes" id="UP000298009"/>
    </source>
</evidence>
<dbReference type="OrthoDB" id="324186at2"/>
<dbReference type="Gene3D" id="2.30.30.40">
    <property type="entry name" value="SH3 Domains"/>
    <property type="match status" value="1"/>
</dbReference>
<reference evidence="1" key="1">
    <citation type="journal article" date="2019" name="PLoS Negl. Trop. Dis.">
        <title>Revisiting the worldwide diversity of Leptospira species in the environment.</title>
        <authorList>
            <person name="Vincent A.T."/>
            <person name="Schiettekatte O."/>
            <person name="Bourhy P."/>
            <person name="Veyrier F.J."/>
            <person name="Picardeau M."/>
        </authorList>
    </citation>
    <scope>NUCLEOTIDE SEQUENCE [LARGE SCALE GENOMIC DNA]</scope>
    <source>
        <strain evidence="1">201800287</strain>
    </source>
</reference>
<comment type="caution">
    <text evidence="1">The sequence shown here is derived from an EMBL/GenBank/DDBJ whole genome shotgun (WGS) entry which is preliminary data.</text>
</comment>
<protein>
    <submittedName>
        <fullName evidence="1">SH3 domain-containing protein</fullName>
    </submittedName>
</protein>
<name>A0A4R9IAG6_9LEPT</name>
<proteinExistence type="predicted"/>
<keyword evidence="2" id="KW-1185">Reference proteome</keyword>
<dbReference type="AlphaFoldDB" id="A0A4R9IAG6"/>
<dbReference type="EMBL" id="RQFK01000023">
    <property type="protein sequence ID" value="TGK83090.1"/>
    <property type="molecule type" value="Genomic_DNA"/>
</dbReference>
<sequence length="226" mass="26269">MPKYTIVFVSFFLPAVLLPCEPFSPKTLAPIDHSAKDKSFSEFKTKFLKILKTKDRKALEEVIDKDIYFSIGGGEGKKDFLKSFQLTEKPSTSNFWELMDEVVKLGFRQNKEGQMVAPYFFETFPGDYDPFTHYLVIGKNVNVREDASKESKSITQLSYQIVRSEADDLDGRRLEKESNCNWKKICTPQGKHGYVCDRFLRSPLDYRAFFEKKKNNWYLTIFIVGD</sequence>
<dbReference type="RefSeq" id="WP_135600997.1">
    <property type="nucleotide sequence ID" value="NZ_RQFK01000023.1"/>
</dbReference>
<gene>
    <name evidence="1" type="ORF">EHQ24_07190</name>
</gene>